<sequence length="66" mass="7149">MTGKIKTLKNEKGFGFITGEGLAKDLFFHSNSLVGVTFDELKEGDAVSFETEESPKGLNAVNVQRA</sequence>
<evidence type="ECO:0000256" key="2">
    <source>
        <dbReference type="ARBA" id="ARBA00022490"/>
    </source>
</evidence>
<dbReference type="PROSITE" id="PS51857">
    <property type="entry name" value="CSD_2"/>
    <property type="match status" value="1"/>
</dbReference>
<dbReference type="PIRSF" id="PIRSF002599">
    <property type="entry name" value="Cold_shock_A"/>
    <property type="match status" value="1"/>
</dbReference>
<dbReference type="InterPro" id="IPR012156">
    <property type="entry name" value="Cold_shock_CspA"/>
</dbReference>
<dbReference type="GO" id="GO:0003677">
    <property type="term" value="F:DNA binding"/>
    <property type="evidence" value="ECO:0007669"/>
    <property type="project" value="UniProtKB-KW"/>
</dbReference>
<dbReference type="InterPro" id="IPR011129">
    <property type="entry name" value="CSD"/>
</dbReference>
<name>A0A0G0HWQ5_9BACT</name>
<accession>A0A0G0HWQ5</accession>
<dbReference type="CDD" id="cd04458">
    <property type="entry name" value="CSP_CDS"/>
    <property type="match status" value="1"/>
</dbReference>
<dbReference type="InterPro" id="IPR012340">
    <property type="entry name" value="NA-bd_OB-fold"/>
</dbReference>
<keyword evidence="4" id="KW-0238">DNA-binding</keyword>
<organism evidence="4 5">
    <name type="scientific">Candidatus Yanofskybacteria bacterium GW2011_GWC2_37_9</name>
    <dbReference type="NCBI Taxonomy" id="1619028"/>
    <lineage>
        <taxon>Bacteria</taxon>
        <taxon>Candidatus Yanofskyibacteriota</taxon>
    </lineage>
</organism>
<comment type="subcellular location">
    <subcellularLocation>
        <location evidence="1">Cytoplasm</location>
    </subcellularLocation>
</comment>
<evidence type="ECO:0000313" key="4">
    <source>
        <dbReference type="EMBL" id="KKQ46682.1"/>
    </source>
</evidence>
<evidence type="ECO:0000313" key="5">
    <source>
        <dbReference type="Proteomes" id="UP000034430"/>
    </source>
</evidence>
<dbReference type="SMART" id="SM00357">
    <property type="entry name" value="CSP"/>
    <property type="match status" value="1"/>
</dbReference>
<protein>
    <submittedName>
        <fullName evidence="4">'Cold-shock' DNA-binding domain protein</fullName>
    </submittedName>
</protein>
<dbReference type="GO" id="GO:0005737">
    <property type="term" value="C:cytoplasm"/>
    <property type="evidence" value="ECO:0007669"/>
    <property type="project" value="UniProtKB-SubCell"/>
</dbReference>
<dbReference type="InterPro" id="IPR002059">
    <property type="entry name" value="CSP_DNA-bd"/>
</dbReference>
<gene>
    <name evidence="4" type="ORF">US65_C0030G0005</name>
</gene>
<proteinExistence type="predicted"/>
<evidence type="ECO:0000256" key="1">
    <source>
        <dbReference type="ARBA" id="ARBA00004496"/>
    </source>
</evidence>
<dbReference type="SUPFAM" id="SSF50249">
    <property type="entry name" value="Nucleic acid-binding proteins"/>
    <property type="match status" value="1"/>
</dbReference>
<dbReference type="PRINTS" id="PR00050">
    <property type="entry name" value="COLDSHOCK"/>
</dbReference>
<comment type="caution">
    <text evidence="4">The sequence shown here is derived from an EMBL/GenBank/DDBJ whole genome shotgun (WGS) entry which is preliminary data.</text>
</comment>
<dbReference type="Gene3D" id="2.40.50.140">
    <property type="entry name" value="Nucleic acid-binding proteins"/>
    <property type="match status" value="1"/>
</dbReference>
<feature type="domain" description="CSD" evidence="3">
    <location>
        <begin position="1"/>
        <end position="65"/>
    </location>
</feature>
<keyword evidence="2" id="KW-0963">Cytoplasm</keyword>
<reference evidence="4 5" key="1">
    <citation type="journal article" date="2015" name="Nature">
        <title>rRNA introns, odd ribosomes, and small enigmatic genomes across a large radiation of phyla.</title>
        <authorList>
            <person name="Brown C.T."/>
            <person name="Hug L.A."/>
            <person name="Thomas B.C."/>
            <person name="Sharon I."/>
            <person name="Castelle C.J."/>
            <person name="Singh A."/>
            <person name="Wilkins M.J."/>
            <person name="Williams K.H."/>
            <person name="Banfield J.F."/>
        </authorList>
    </citation>
    <scope>NUCLEOTIDE SEQUENCE [LARGE SCALE GENOMIC DNA]</scope>
</reference>
<dbReference type="EMBL" id="LBTU01000030">
    <property type="protein sequence ID" value="KKQ46682.1"/>
    <property type="molecule type" value="Genomic_DNA"/>
</dbReference>
<evidence type="ECO:0000259" key="3">
    <source>
        <dbReference type="PROSITE" id="PS51857"/>
    </source>
</evidence>
<dbReference type="AlphaFoldDB" id="A0A0G0HWQ5"/>
<dbReference type="Pfam" id="PF00313">
    <property type="entry name" value="CSD"/>
    <property type="match status" value="1"/>
</dbReference>
<dbReference type="Proteomes" id="UP000034430">
    <property type="component" value="Unassembled WGS sequence"/>
</dbReference>